<dbReference type="AlphaFoldDB" id="A0A9N9L962"/>
<proteinExistence type="predicted"/>
<keyword evidence="2" id="KW-1185">Reference proteome</keyword>
<gene>
    <name evidence="1" type="ORF">HYFRA_00001730</name>
</gene>
<sequence>MSPKNITSRAERYDQDERRCCRVHEEGQLYLIQIARQTVVGRTVPLLLPPKVPTVVGLQEPNEGNDALHPSPLTGNRYKLSSTWKQDGKDAQVVERKRSKKGNEDPKVPTVLLLSSCPFGREVAGTKYIDGDASLFLLQARMTVDDNRLDWGNMETGPTVNGLFQKMKGSFLLITLGPGQIPMRTFRPSDLDGQGQTLRN</sequence>
<organism evidence="1 2">
    <name type="scientific">Hymenoscyphus fraxineus</name>
    <dbReference type="NCBI Taxonomy" id="746836"/>
    <lineage>
        <taxon>Eukaryota</taxon>
        <taxon>Fungi</taxon>
        <taxon>Dikarya</taxon>
        <taxon>Ascomycota</taxon>
        <taxon>Pezizomycotina</taxon>
        <taxon>Leotiomycetes</taxon>
        <taxon>Helotiales</taxon>
        <taxon>Helotiaceae</taxon>
        <taxon>Hymenoscyphus</taxon>
    </lineage>
</organism>
<evidence type="ECO:0000313" key="2">
    <source>
        <dbReference type="Proteomes" id="UP000696280"/>
    </source>
</evidence>
<accession>A0A9N9L962</accession>
<dbReference type="Proteomes" id="UP000696280">
    <property type="component" value="Unassembled WGS sequence"/>
</dbReference>
<evidence type="ECO:0000313" key="1">
    <source>
        <dbReference type="EMBL" id="CAG8959822.1"/>
    </source>
</evidence>
<protein>
    <submittedName>
        <fullName evidence="1">Uncharacterized protein</fullName>
    </submittedName>
</protein>
<dbReference type="EMBL" id="CAJVRL010000092">
    <property type="protein sequence ID" value="CAG8959822.1"/>
    <property type="molecule type" value="Genomic_DNA"/>
</dbReference>
<reference evidence="1" key="1">
    <citation type="submission" date="2021-07" db="EMBL/GenBank/DDBJ databases">
        <authorList>
            <person name="Durling M."/>
        </authorList>
    </citation>
    <scope>NUCLEOTIDE SEQUENCE</scope>
</reference>
<name>A0A9N9L962_9HELO</name>
<comment type="caution">
    <text evidence="1">The sequence shown here is derived from an EMBL/GenBank/DDBJ whole genome shotgun (WGS) entry which is preliminary data.</text>
</comment>